<dbReference type="Gene3D" id="3.40.50.1820">
    <property type="entry name" value="alpha/beta hydrolase"/>
    <property type="match status" value="1"/>
</dbReference>
<dbReference type="RefSeq" id="WP_387413958.1">
    <property type="nucleotide sequence ID" value="NZ_JBIASD010000015.1"/>
</dbReference>
<dbReference type="InterPro" id="IPR029058">
    <property type="entry name" value="AB_hydrolase_fold"/>
</dbReference>
<proteinExistence type="inferred from homology"/>
<evidence type="ECO:0000256" key="2">
    <source>
        <dbReference type="ARBA" id="ARBA00022801"/>
    </source>
</evidence>
<feature type="transmembrane region" description="Helical" evidence="3">
    <location>
        <begin position="374"/>
        <end position="397"/>
    </location>
</feature>
<dbReference type="Proteomes" id="UP001602013">
    <property type="component" value="Unassembled WGS sequence"/>
</dbReference>
<evidence type="ECO:0000256" key="1">
    <source>
        <dbReference type="ARBA" id="ARBA00008645"/>
    </source>
</evidence>
<dbReference type="InterPro" id="IPR050261">
    <property type="entry name" value="FrsA_esterase"/>
</dbReference>
<evidence type="ECO:0000313" key="6">
    <source>
        <dbReference type="Proteomes" id="UP001602013"/>
    </source>
</evidence>
<dbReference type="SUPFAM" id="SSF53474">
    <property type="entry name" value="alpha/beta-Hydrolases"/>
    <property type="match status" value="1"/>
</dbReference>
<organism evidence="5 6">
    <name type="scientific">Microtetraspora malaysiensis</name>
    <dbReference type="NCBI Taxonomy" id="161358"/>
    <lineage>
        <taxon>Bacteria</taxon>
        <taxon>Bacillati</taxon>
        <taxon>Actinomycetota</taxon>
        <taxon>Actinomycetes</taxon>
        <taxon>Streptosporangiales</taxon>
        <taxon>Streptosporangiaceae</taxon>
        <taxon>Microtetraspora</taxon>
    </lineage>
</organism>
<feature type="transmembrane region" description="Helical" evidence="3">
    <location>
        <begin position="451"/>
        <end position="470"/>
    </location>
</feature>
<feature type="domain" description="Peptidase S9 prolyl oligopeptidase catalytic" evidence="4">
    <location>
        <begin position="131"/>
        <end position="298"/>
    </location>
</feature>
<dbReference type="InterPro" id="IPR002471">
    <property type="entry name" value="Pept_S9_AS"/>
</dbReference>
<dbReference type="Pfam" id="PF00326">
    <property type="entry name" value="Peptidase_S9"/>
    <property type="match status" value="1"/>
</dbReference>
<dbReference type="PROSITE" id="PS00708">
    <property type="entry name" value="PRO_ENDOPEP_SER"/>
    <property type="match status" value="1"/>
</dbReference>
<feature type="transmembrane region" description="Helical" evidence="3">
    <location>
        <begin position="482"/>
        <end position="499"/>
    </location>
</feature>
<feature type="transmembrane region" description="Helical" evidence="3">
    <location>
        <begin position="409"/>
        <end position="431"/>
    </location>
</feature>
<name>A0ABW6SVY9_9ACTN</name>
<evidence type="ECO:0000259" key="4">
    <source>
        <dbReference type="Pfam" id="PF00326"/>
    </source>
</evidence>
<protein>
    <submittedName>
        <fullName evidence="5">Alpha/beta hydrolase family protein</fullName>
        <ecNumber evidence="5">3.4.-.-</ecNumber>
    </submittedName>
</protein>
<keyword evidence="3" id="KW-1133">Transmembrane helix</keyword>
<accession>A0ABW6SVY9</accession>
<comment type="caution">
    <text evidence="5">The sequence shown here is derived from an EMBL/GenBank/DDBJ whole genome shotgun (WGS) entry which is preliminary data.</text>
</comment>
<keyword evidence="3" id="KW-0812">Transmembrane</keyword>
<dbReference type="GO" id="GO:0016787">
    <property type="term" value="F:hydrolase activity"/>
    <property type="evidence" value="ECO:0007669"/>
    <property type="project" value="UniProtKB-KW"/>
</dbReference>
<gene>
    <name evidence="5" type="ORF">ACFYXI_22815</name>
</gene>
<evidence type="ECO:0000313" key="5">
    <source>
        <dbReference type="EMBL" id="MFF3668423.1"/>
    </source>
</evidence>
<evidence type="ECO:0000256" key="3">
    <source>
        <dbReference type="SAM" id="Phobius"/>
    </source>
</evidence>
<reference evidence="5 6" key="1">
    <citation type="submission" date="2024-10" db="EMBL/GenBank/DDBJ databases">
        <title>The Natural Products Discovery Center: Release of the First 8490 Sequenced Strains for Exploring Actinobacteria Biosynthetic Diversity.</title>
        <authorList>
            <person name="Kalkreuter E."/>
            <person name="Kautsar S.A."/>
            <person name="Yang D."/>
            <person name="Bader C.D."/>
            <person name="Teijaro C.N."/>
            <person name="Fluegel L."/>
            <person name="Davis C.M."/>
            <person name="Simpson J.R."/>
            <person name="Lauterbach L."/>
            <person name="Steele A.D."/>
            <person name="Gui C."/>
            <person name="Meng S."/>
            <person name="Li G."/>
            <person name="Viehrig K."/>
            <person name="Ye F."/>
            <person name="Su P."/>
            <person name="Kiefer A.F."/>
            <person name="Nichols A."/>
            <person name="Cepeda A.J."/>
            <person name="Yan W."/>
            <person name="Fan B."/>
            <person name="Jiang Y."/>
            <person name="Adhikari A."/>
            <person name="Zheng C.-J."/>
            <person name="Schuster L."/>
            <person name="Cowan T.M."/>
            <person name="Smanski M.J."/>
            <person name="Chevrette M.G."/>
            <person name="De Carvalho L.P.S."/>
            <person name="Shen B."/>
        </authorList>
    </citation>
    <scope>NUCLEOTIDE SEQUENCE [LARGE SCALE GENOMIC DNA]</scope>
    <source>
        <strain evidence="5 6">NPDC002173</strain>
    </source>
</reference>
<dbReference type="EC" id="3.4.-.-" evidence="5"/>
<keyword evidence="6" id="KW-1185">Reference proteome</keyword>
<sequence length="503" mass="53672">MPDTTQHDLPRRDTADIATAPRRIHVAHVAFPDFWHTTLENPVKTALGAASLALALGAVAATVAPAAADATGTKSAGTSELKTADVSFRTSDGQTLGGRIFEPANATGKLPGLLLVHGSGQGNKWSELQKEAEEFAKQGMVVLAPDKRSVGYSKLNRDYSQLADDALKAFAVLRNRPEVDPAKTGVWGLSEGGWVAPIAVTRNSDIKFMITVGGPGLEPLRTQAWNMANKVDRAGIEGSARTLLNERFYRVGADAGMFPEAHYDPVPTLKKIHQPVLALWGAEDNQIPPAESAEVFSKTLPGSVTIKFFPHAPHALWAGGREAADELVPGYAETVGAWVRDVTGGHVPASSADPLPAQPTRSVPLPESAWWEGWQAQLIVLVLLIVAFATYPVAALIRRRRGGTGGSWPARILAASGLISVPLSVYAAVSMIGSANGHGIDLGPLIAGRPILWLVVQLLAFTTLISTVVMATRLRTARLREWVLITGGLLFIPWALYWGQLLP</sequence>
<dbReference type="InterPro" id="IPR001375">
    <property type="entry name" value="Peptidase_S9_cat"/>
</dbReference>
<dbReference type="EMBL" id="JBIASD010000015">
    <property type="protein sequence ID" value="MFF3668423.1"/>
    <property type="molecule type" value="Genomic_DNA"/>
</dbReference>
<comment type="similarity">
    <text evidence="1">Belongs to the AB hydrolase superfamily.</text>
</comment>
<dbReference type="PANTHER" id="PTHR22946">
    <property type="entry name" value="DIENELACTONE HYDROLASE DOMAIN-CONTAINING PROTEIN-RELATED"/>
    <property type="match status" value="1"/>
</dbReference>
<keyword evidence="3" id="KW-0472">Membrane</keyword>
<keyword evidence="2 5" id="KW-0378">Hydrolase</keyword>